<dbReference type="OrthoDB" id="5298483at2"/>
<dbReference type="EMBL" id="CP021255">
    <property type="protein sequence ID" value="AVD71052.1"/>
    <property type="molecule type" value="Genomic_DNA"/>
</dbReference>
<name>A0A2L1GN09_9BACT</name>
<feature type="transmembrane region" description="Helical" evidence="2">
    <location>
        <begin position="194"/>
        <end position="218"/>
    </location>
</feature>
<organism evidence="3 4">
    <name type="scientific">Desulfobulbus oralis</name>
    <dbReference type="NCBI Taxonomy" id="1986146"/>
    <lineage>
        <taxon>Bacteria</taxon>
        <taxon>Pseudomonadati</taxon>
        <taxon>Thermodesulfobacteriota</taxon>
        <taxon>Desulfobulbia</taxon>
        <taxon>Desulfobulbales</taxon>
        <taxon>Desulfobulbaceae</taxon>
        <taxon>Desulfobulbus</taxon>
    </lineage>
</organism>
<keyword evidence="2" id="KW-0472">Membrane</keyword>
<evidence type="ECO:0000313" key="4">
    <source>
        <dbReference type="Proteomes" id="UP000239867"/>
    </source>
</evidence>
<accession>A0A2L1GN09</accession>
<evidence type="ECO:0000313" key="3">
    <source>
        <dbReference type="EMBL" id="AVD71052.1"/>
    </source>
</evidence>
<dbReference type="AlphaFoldDB" id="A0A2L1GN09"/>
<sequence length="392" mass="41235">MQTLDVFLAGRVLPGADTRKAVAALAKMAGLEPDRARALLCSGRQRLVRRGLSPEAAQALVDKFAALGIAAFAQAHGAGAPPAQSAPQAAAPSVRRPEPIQPDSGPETGAFNPYAAPRADLHSARRRDEDSRGIWRDTGRSVPAGHGIRWFKDAWHLVSRRPGAWIGAWLLLIVSMLILGTAASLAGGDLPPVVYIWVANAIPYLFALVFTGGMVLMADRQMAGEAFGAMDAFAGFRECPGRLLLLGVLLLVVSIAVTALADFVGQITGQVWLEALLSTLLLMPLSLAGWSAPVLVAVAGFSPTQALARGLQATLRNLFAILLNGLVLCGIPALVGIAAAILVPQAAAGGSITILVVFMLIVGFLLGLFCLRLLLIGPAMIYLAVRDMFYEE</sequence>
<keyword evidence="2" id="KW-1133">Transmembrane helix</keyword>
<feature type="compositionally biased region" description="Low complexity" evidence="1">
    <location>
        <begin position="78"/>
        <end position="91"/>
    </location>
</feature>
<dbReference type="RefSeq" id="WP_104936329.1">
    <property type="nucleotide sequence ID" value="NZ_CP021255.1"/>
</dbReference>
<proteinExistence type="predicted"/>
<feature type="transmembrane region" description="Helical" evidence="2">
    <location>
        <begin position="239"/>
        <end position="261"/>
    </location>
</feature>
<feature type="transmembrane region" description="Helical" evidence="2">
    <location>
        <begin position="281"/>
        <end position="301"/>
    </location>
</feature>
<feature type="transmembrane region" description="Helical" evidence="2">
    <location>
        <begin position="321"/>
        <end position="346"/>
    </location>
</feature>
<dbReference type="Proteomes" id="UP000239867">
    <property type="component" value="Chromosome"/>
</dbReference>
<feature type="region of interest" description="Disordered" evidence="1">
    <location>
        <begin position="78"/>
        <end position="114"/>
    </location>
</feature>
<protein>
    <submittedName>
        <fullName evidence="3">Uncharacterized protein</fullName>
    </submittedName>
</protein>
<keyword evidence="2" id="KW-0812">Transmembrane</keyword>
<reference evidence="3 4" key="1">
    <citation type="journal article" date="2018" name="MBio">
        <title>Insights into the evolution of host association through the isolation and characterization of a novel human periodontal pathobiont, Desulfobulbus oralis.</title>
        <authorList>
            <person name="Cross K.L."/>
            <person name="Chirania P."/>
            <person name="Xiong W."/>
            <person name="Beall C.J."/>
            <person name="Elkins J.G."/>
            <person name="Giannone R.J."/>
            <person name="Griffen A.L."/>
            <person name="Guss A.M."/>
            <person name="Hettich R.L."/>
            <person name="Joshi S.S."/>
            <person name="Mokrzan E.M."/>
            <person name="Martin R.K."/>
            <person name="Zhulin I.B."/>
            <person name="Leys E.J."/>
            <person name="Podar M."/>
        </authorList>
    </citation>
    <scope>NUCLEOTIDE SEQUENCE [LARGE SCALE GENOMIC DNA]</scope>
    <source>
        <strain evidence="3 4">ORNL</strain>
    </source>
</reference>
<keyword evidence="4" id="KW-1185">Reference proteome</keyword>
<feature type="transmembrane region" description="Helical" evidence="2">
    <location>
        <begin position="166"/>
        <end position="188"/>
    </location>
</feature>
<gene>
    <name evidence="3" type="ORF">CAY53_05795</name>
</gene>
<evidence type="ECO:0000256" key="1">
    <source>
        <dbReference type="SAM" id="MobiDB-lite"/>
    </source>
</evidence>
<feature type="transmembrane region" description="Helical" evidence="2">
    <location>
        <begin position="352"/>
        <end position="385"/>
    </location>
</feature>
<evidence type="ECO:0000256" key="2">
    <source>
        <dbReference type="SAM" id="Phobius"/>
    </source>
</evidence>
<dbReference type="KEGG" id="deo:CAY53_05795"/>